<evidence type="ECO:0000313" key="1">
    <source>
        <dbReference type="EMBL" id="CAB4123886.1"/>
    </source>
</evidence>
<accession>A0A6J5KRL3</accession>
<gene>
    <name evidence="1" type="ORF">UFOVP46_116</name>
</gene>
<proteinExistence type="predicted"/>
<sequence>MAKPRDVADDILALRAEGKTYDEIKEITGASKSTISYHVGSGNENDRVKSRGYRKRIREFIIYYKEANPCVDCNNYYPFCVMQFDHLPEFEKSFNIARFHEHTASLSEVKAEMAKCDLVCGNCHAIRGHIRRIEKATTPEELEILLESELG</sequence>
<name>A0A6J5KRL3_9CAUD</name>
<protein>
    <submittedName>
        <fullName evidence="1">Uncharacterized protein</fullName>
    </submittedName>
</protein>
<reference evidence="1" key="1">
    <citation type="submission" date="2020-04" db="EMBL/GenBank/DDBJ databases">
        <authorList>
            <person name="Chiriac C."/>
            <person name="Salcher M."/>
            <person name="Ghai R."/>
            <person name="Kavagutti S V."/>
        </authorList>
    </citation>
    <scope>NUCLEOTIDE SEQUENCE</scope>
</reference>
<dbReference type="EMBL" id="LR796174">
    <property type="protein sequence ID" value="CAB4123886.1"/>
    <property type="molecule type" value="Genomic_DNA"/>
</dbReference>
<organism evidence="1">
    <name type="scientific">uncultured Caudovirales phage</name>
    <dbReference type="NCBI Taxonomy" id="2100421"/>
    <lineage>
        <taxon>Viruses</taxon>
        <taxon>Duplodnaviria</taxon>
        <taxon>Heunggongvirae</taxon>
        <taxon>Uroviricota</taxon>
        <taxon>Caudoviricetes</taxon>
        <taxon>Peduoviridae</taxon>
        <taxon>Maltschvirus</taxon>
        <taxon>Maltschvirus maltsch</taxon>
    </lineage>
</organism>